<name>H8GG95_METAL</name>
<keyword evidence="2" id="KW-1185">Reference proteome</keyword>
<accession>H8GG95</accession>
<dbReference type="InterPro" id="IPR023198">
    <property type="entry name" value="PGP-like_dom2"/>
</dbReference>
<dbReference type="SUPFAM" id="SSF56784">
    <property type="entry name" value="HAD-like"/>
    <property type="match status" value="1"/>
</dbReference>
<dbReference type="CDD" id="cd07505">
    <property type="entry name" value="HAD_BPGM-like"/>
    <property type="match status" value="1"/>
</dbReference>
<dbReference type="HOGENOM" id="CLU_045011_13_3_6"/>
<reference evidence="1 2" key="1">
    <citation type="journal article" date="2013" name="Genome Announc.">
        <title>Genome Sequence of the Obligate Gammaproteobacterial Methanotroph Methylomicrobium album Strain BG8.</title>
        <authorList>
            <person name="Kits K.D."/>
            <person name="Kalyuzhnaya M.G."/>
            <person name="Klotz M.G."/>
            <person name="Jetten M.S."/>
            <person name="Op den Camp H.J."/>
            <person name="Vuilleumier S."/>
            <person name="Bringel F."/>
            <person name="Dispirito A.A."/>
            <person name="Murrell J.C."/>
            <person name="Bruce D."/>
            <person name="Cheng J.F."/>
            <person name="Copeland A."/>
            <person name="Goodwin L."/>
            <person name="Hauser L."/>
            <person name="Lajus A."/>
            <person name="Land M.L."/>
            <person name="Lapidus A."/>
            <person name="Lucas S."/>
            <person name="Medigue C."/>
            <person name="Pitluck S."/>
            <person name="Woyke T."/>
            <person name="Zeytun A."/>
            <person name="Stein L.Y."/>
        </authorList>
    </citation>
    <scope>NUCLEOTIDE SEQUENCE [LARGE SCALE GENOMIC DNA]</scope>
    <source>
        <strain evidence="1 2">BG8</strain>
    </source>
</reference>
<sequence>MIKRAYISAVIFDMDGLVLDTEKTYRAAWREAGRAMRYDFPDVFLEGLAGLAGDAVLQQIASFCGPGFDPGEFNRLTADCWRDYVAVHGIEVKTGFHSLRDYLNREAIPFCLATNSALVNAEACLALAGLSGVFPVVVARDHVRRPKPSPDIFLQAASALKVEAGRCLVLEDSPAGIEAAFEAAALPVMVPSMRPVDAATLARCRFVLNDLAELPGRLG</sequence>
<dbReference type="AlphaFoldDB" id="H8GG95"/>
<dbReference type="Proteomes" id="UP000005090">
    <property type="component" value="Chromosome"/>
</dbReference>
<organism evidence="1 2">
    <name type="scientific">Methylomicrobium album BG8</name>
    <dbReference type="NCBI Taxonomy" id="686340"/>
    <lineage>
        <taxon>Bacteria</taxon>
        <taxon>Pseudomonadati</taxon>
        <taxon>Pseudomonadota</taxon>
        <taxon>Gammaproteobacteria</taxon>
        <taxon>Methylococcales</taxon>
        <taxon>Methylococcaceae</taxon>
        <taxon>Methylomicrobium</taxon>
    </lineage>
</organism>
<dbReference type="EMBL" id="CM001475">
    <property type="protein sequence ID" value="EIC31175.1"/>
    <property type="molecule type" value="Genomic_DNA"/>
</dbReference>
<dbReference type="SFLD" id="SFLDS00003">
    <property type="entry name" value="Haloacid_Dehalogenase"/>
    <property type="match status" value="1"/>
</dbReference>
<dbReference type="eggNOG" id="COG0637">
    <property type="taxonomic scope" value="Bacteria"/>
</dbReference>
<dbReference type="Gene3D" id="3.40.50.1000">
    <property type="entry name" value="HAD superfamily/HAD-like"/>
    <property type="match status" value="1"/>
</dbReference>
<protein>
    <submittedName>
        <fullName evidence="1">Haloacid dehalogenase superfamily protein, subfamily IA, variant 3 with third motif having DD or ED</fullName>
    </submittedName>
</protein>
<dbReference type="Gene3D" id="1.10.150.240">
    <property type="entry name" value="Putative phosphatase, domain 2"/>
    <property type="match status" value="1"/>
</dbReference>
<gene>
    <name evidence="1" type="ORF">Metal_3527</name>
</gene>
<proteinExistence type="predicted"/>
<dbReference type="InterPro" id="IPR036412">
    <property type="entry name" value="HAD-like_sf"/>
</dbReference>
<dbReference type="SFLD" id="SFLDG01129">
    <property type="entry name" value="C1.5:_HAD__Beta-PGM__Phosphata"/>
    <property type="match status" value="1"/>
</dbReference>
<dbReference type="NCBIfam" id="TIGR01509">
    <property type="entry name" value="HAD-SF-IA-v3"/>
    <property type="match status" value="1"/>
</dbReference>
<dbReference type="Pfam" id="PF00702">
    <property type="entry name" value="Hydrolase"/>
    <property type="match status" value="1"/>
</dbReference>
<evidence type="ECO:0000313" key="2">
    <source>
        <dbReference type="Proteomes" id="UP000005090"/>
    </source>
</evidence>
<dbReference type="PANTHER" id="PTHR18901:SF38">
    <property type="entry name" value="PSEUDOURIDINE-5'-PHOSPHATASE"/>
    <property type="match status" value="1"/>
</dbReference>
<dbReference type="PANTHER" id="PTHR18901">
    <property type="entry name" value="2-DEOXYGLUCOSE-6-PHOSPHATE PHOSPHATASE 2"/>
    <property type="match status" value="1"/>
</dbReference>
<dbReference type="RefSeq" id="WP_005374345.1">
    <property type="nucleotide sequence ID" value="NZ_CM001475.1"/>
</dbReference>
<dbReference type="InterPro" id="IPR023214">
    <property type="entry name" value="HAD_sf"/>
</dbReference>
<dbReference type="STRING" id="686340.Metal_3527"/>
<dbReference type="PRINTS" id="PR00413">
    <property type="entry name" value="HADHALOGNASE"/>
</dbReference>
<evidence type="ECO:0000313" key="1">
    <source>
        <dbReference type="EMBL" id="EIC31175.1"/>
    </source>
</evidence>
<dbReference type="InterPro" id="IPR006439">
    <property type="entry name" value="HAD-SF_hydro_IA"/>
</dbReference>